<dbReference type="GO" id="GO:0006887">
    <property type="term" value="P:exocytosis"/>
    <property type="evidence" value="ECO:0007669"/>
    <property type="project" value="TreeGrafter"/>
</dbReference>
<evidence type="ECO:0000256" key="2">
    <source>
        <dbReference type="ARBA" id="ARBA00025794"/>
    </source>
</evidence>
<dbReference type="STRING" id="6216.A0A158QGD1"/>
<dbReference type="GO" id="GO:0005085">
    <property type="term" value="F:guanyl-nucleotide exchange factor activity"/>
    <property type="evidence" value="ECO:0007669"/>
    <property type="project" value="InterPro"/>
</dbReference>
<dbReference type="SUPFAM" id="SSF144284">
    <property type="entry name" value="Sec2 N-terminal region"/>
    <property type="match status" value="1"/>
</dbReference>
<reference evidence="5 6" key="2">
    <citation type="submission" date="2018-11" db="EMBL/GenBank/DDBJ databases">
        <authorList>
            <consortium name="Pathogen Informatics"/>
        </authorList>
    </citation>
    <scope>NUCLEOTIDE SEQUENCE [LARGE SCALE GENOMIC DNA]</scope>
</reference>
<sequence length="364" mass="40560">MDGKRSIKKLSEENNELKQYIETLNKECMELQAALFEEANKMAQTAYAAEYAANKRADEYSQENAILKKEVQALKNTLRLHIEEDSNVFAAPKSMSNITTPEIEDKPRRSSLRRLGFLRNSVSSTPSSATLPPPSASGGFHSGDRRRYSSTISNSSNTTSIINVTSHEPVTRRRLLDALTSSVVCAETVAEEQFQEFVDWIEGGCCITWPEDSSPHSERQRCSGVNIACNPDEHDEKTDAESAYRTRYNSDVDDILLPHKQYPDSNSTPSLHPSAPQPPSKQLAFFHRLVKEDIAPALEFADERLCKILRMAIGHLGVEIEPLTSLSICDPNGPVASGTPKCPLVPSEPVRFRIKLEVSHCQSW</sequence>
<dbReference type="OrthoDB" id="5560525at2759"/>
<reference evidence="7" key="1">
    <citation type="submission" date="2016-04" db="UniProtKB">
        <authorList>
            <consortium name="WormBaseParasite"/>
        </authorList>
    </citation>
    <scope>IDENTIFICATION</scope>
</reference>
<keyword evidence="1 3" id="KW-0175">Coiled coil</keyword>
<dbReference type="InterPro" id="IPR040351">
    <property type="entry name" value="RAB3IL/RAB3IP/Sec2"/>
</dbReference>
<feature type="region of interest" description="Disordered" evidence="4">
    <location>
        <begin position="257"/>
        <end position="279"/>
    </location>
</feature>
<dbReference type="PANTHER" id="PTHR14430">
    <property type="entry name" value="RABIN3-RELATED"/>
    <property type="match status" value="1"/>
</dbReference>
<proteinExistence type="inferred from homology"/>
<dbReference type="EMBL" id="UYSG01011696">
    <property type="protein sequence ID" value="VDL63356.1"/>
    <property type="molecule type" value="Genomic_DNA"/>
</dbReference>
<dbReference type="Gene3D" id="1.20.5.4880">
    <property type="match status" value="1"/>
</dbReference>
<feature type="region of interest" description="Disordered" evidence="4">
    <location>
        <begin position="122"/>
        <end position="157"/>
    </location>
</feature>
<name>A0A158QGD1_HYMDI</name>
<feature type="coiled-coil region" evidence="3">
    <location>
        <begin position="7"/>
        <end position="84"/>
    </location>
</feature>
<organism evidence="7">
    <name type="scientific">Hymenolepis diminuta</name>
    <name type="common">Rat tapeworm</name>
    <dbReference type="NCBI Taxonomy" id="6216"/>
    <lineage>
        <taxon>Eukaryota</taxon>
        <taxon>Metazoa</taxon>
        <taxon>Spiralia</taxon>
        <taxon>Lophotrochozoa</taxon>
        <taxon>Platyhelminthes</taxon>
        <taxon>Cestoda</taxon>
        <taxon>Eucestoda</taxon>
        <taxon>Cyclophyllidea</taxon>
        <taxon>Hymenolepididae</taxon>
        <taxon>Hymenolepis</taxon>
    </lineage>
</organism>
<dbReference type="AlphaFoldDB" id="A0A158QGD1"/>
<protein>
    <submittedName>
        <fullName evidence="7">Sec2p domain-containing protein</fullName>
    </submittedName>
</protein>
<gene>
    <name evidence="5" type="ORF">HDID_LOCUS10455</name>
</gene>
<dbReference type="PANTHER" id="PTHR14430:SF0">
    <property type="entry name" value="SEC2P DOMAIN-CONTAINING PROTEIN"/>
    <property type="match status" value="1"/>
</dbReference>
<evidence type="ECO:0000256" key="4">
    <source>
        <dbReference type="SAM" id="MobiDB-lite"/>
    </source>
</evidence>
<dbReference type="Proteomes" id="UP000274504">
    <property type="component" value="Unassembled WGS sequence"/>
</dbReference>
<evidence type="ECO:0000313" key="7">
    <source>
        <dbReference type="WBParaSite" id="HDID_0001045701-mRNA-1"/>
    </source>
</evidence>
<dbReference type="GO" id="GO:0070319">
    <property type="term" value="C:Golgi to plasma membrane transport vesicle"/>
    <property type="evidence" value="ECO:0007669"/>
    <property type="project" value="TreeGrafter"/>
</dbReference>
<comment type="similarity">
    <text evidence="2">Belongs to the SEC2 family.</text>
</comment>
<evidence type="ECO:0000313" key="6">
    <source>
        <dbReference type="Proteomes" id="UP000274504"/>
    </source>
</evidence>
<dbReference type="WBParaSite" id="HDID_0001045701-mRNA-1">
    <property type="protein sequence ID" value="HDID_0001045701-mRNA-1"/>
    <property type="gene ID" value="HDID_0001045701"/>
</dbReference>
<evidence type="ECO:0000313" key="5">
    <source>
        <dbReference type="EMBL" id="VDL63356.1"/>
    </source>
</evidence>
<accession>A0A158QGD1</accession>
<evidence type="ECO:0000256" key="3">
    <source>
        <dbReference type="SAM" id="Coils"/>
    </source>
</evidence>
<evidence type="ECO:0000256" key="1">
    <source>
        <dbReference type="ARBA" id="ARBA00023054"/>
    </source>
</evidence>